<reference evidence="2 3" key="1">
    <citation type="journal article" date="2013" name="Genome Biol. Evol.">
        <title>Genomes of Stigonematalean cyanobacteria (subsection V) and the evolution of oxygenic photosynthesis from prokaryotes to plastids.</title>
        <authorList>
            <person name="Dagan T."/>
            <person name="Roettger M."/>
            <person name="Stucken K."/>
            <person name="Landan G."/>
            <person name="Koch R."/>
            <person name="Major P."/>
            <person name="Gould S.B."/>
            <person name="Goremykin V.V."/>
            <person name="Rippka R."/>
            <person name="Tandeau de Marsac N."/>
            <person name="Gugger M."/>
            <person name="Lockhart P.J."/>
            <person name="Allen J.F."/>
            <person name="Brune I."/>
            <person name="Maus I."/>
            <person name="Puhler A."/>
            <person name="Martin W.F."/>
        </authorList>
    </citation>
    <scope>NUCLEOTIDE SEQUENCE [LARGE SCALE GENOMIC DNA]</scope>
    <source>
        <strain evidence="2 3">PCC 7110</strain>
    </source>
</reference>
<protein>
    <recommendedName>
        <fullName evidence="1">DUF4142 domain-containing protein</fullName>
    </recommendedName>
</protein>
<organism evidence="2 3">
    <name type="scientific">Scytonema hofmannii PCC 7110</name>
    <dbReference type="NCBI Taxonomy" id="128403"/>
    <lineage>
        <taxon>Bacteria</taxon>
        <taxon>Bacillati</taxon>
        <taxon>Cyanobacteriota</taxon>
        <taxon>Cyanophyceae</taxon>
        <taxon>Nostocales</taxon>
        <taxon>Scytonemataceae</taxon>
        <taxon>Scytonema</taxon>
    </lineage>
</organism>
<comment type="caution">
    <text evidence="2">The sequence shown here is derived from an EMBL/GenBank/DDBJ whole genome shotgun (WGS) entry which is preliminary data.</text>
</comment>
<dbReference type="Pfam" id="PF13628">
    <property type="entry name" value="DUF4142"/>
    <property type="match status" value="1"/>
</dbReference>
<proteinExistence type="predicted"/>
<dbReference type="Proteomes" id="UP000076925">
    <property type="component" value="Unassembled WGS sequence"/>
</dbReference>
<dbReference type="STRING" id="128403.WA1_28880"/>
<evidence type="ECO:0000313" key="2">
    <source>
        <dbReference type="EMBL" id="KYC39977.1"/>
    </source>
</evidence>
<dbReference type="PANTHER" id="PTHR38593">
    <property type="entry name" value="BLR2558 PROTEIN"/>
    <property type="match status" value="1"/>
</dbReference>
<dbReference type="EMBL" id="ANNX02000031">
    <property type="protein sequence ID" value="KYC39977.1"/>
    <property type="molecule type" value="Genomic_DNA"/>
</dbReference>
<dbReference type="Gene3D" id="1.20.1260.10">
    <property type="match status" value="1"/>
</dbReference>
<dbReference type="AlphaFoldDB" id="A0A139X5J3"/>
<keyword evidence="3" id="KW-1185">Reference proteome</keyword>
<dbReference type="PANTHER" id="PTHR38593:SF1">
    <property type="entry name" value="BLR2558 PROTEIN"/>
    <property type="match status" value="1"/>
</dbReference>
<evidence type="ECO:0000313" key="3">
    <source>
        <dbReference type="Proteomes" id="UP000076925"/>
    </source>
</evidence>
<gene>
    <name evidence="2" type="ORF">WA1_28880</name>
</gene>
<name>A0A139X5J3_9CYAN</name>
<dbReference type="InterPro" id="IPR012347">
    <property type="entry name" value="Ferritin-like"/>
</dbReference>
<evidence type="ECO:0000259" key="1">
    <source>
        <dbReference type="Pfam" id="PF13628"/>
    </source>
</evidence>
<feature type="domain" description="DUF4142" evidence="1">
    <location>
        <begin position="94"/>
        <end position="227"/>
    </location>
</feature>
<dbReference type="InterPro" id="IPR025419">
    <property type="entry name" value="DUF4142"/>
</dbReference>
<sequence>MLTDLIFMFNFKKLCKVVADFNLVKYRNTPPALSRTLLLVRGGLVRSVPHFDAKLCKIIIGFAVFVIIVFLKACSVTPVNKPIPLSNEPVASLDRQLATDAFQGGMAEIELGKQALQRSTNPKVKKFAQQMIEQHTKAQEKLLRLLNKKEIVPPKTSGLKYETVGAHLIQLSGSRFDELYMKEMGVNRHLEAIATFQREVTLGKDPDFKAFASEGLQTARNHFEMAGTVTGYSLLDKTINKG</sequence>
<accession>A0A139X5J3</accession>